<comment type="caution">
    <text evidence="3">The sequence shown here is derived from an EMBL/GenBank/DDBJ whole genome shotgun (WGS) entry which is preliminary data.</text>
</comment>
<evidence type="ECO:0000313" key="3">
    <source>
        <dbReference type="EMBL" id="MBL0764857.1"/>
    </source>
</evidence>
<accession>A0A937A6Z8</accession>
<proteinExistence type="inferred from homology"/>
<reference evidence="3" key="1">
    <citation type="submission" date="2021-01" db="EMBL/GenBank/DDBJ databases">
        <title>Marivirga sp. nov., isolated from intertidal surface sediments.</title>
        <authorList>
            <person name="Zhang M."/>
        </authorList>
    </citation>
    <scope>NUCLEOTIDE SEQUENCE</scope>
    <source>
        <strain evidence="3">SM1354</strain>
    </source>
</reference>
<dbReference type="SUPFAM" id="SSF82771">
    <property type="entry name" value="GIY-YIG endonuclease"/>
    <property type="match status" value="1"/>
</dbReference>
<dbReference type="Proteomes" id="UP000642920">
    <property type="component" value="Unassembled WGS sequence"/>
</dbReference>
<dbReference type="InterPro" id="IPR050190">
    <property type="entry name" value="UPF0213_domain"/>
</dbReference>
<gene>
    <name evidence="3" type="ORF">JKP34_06310</name>
</gene>
<evidence type="ECO:0000259" key="2">
    <source>
        <dbReference type="PROSITE" id="PS50164"/>
    </source>
</evidence>
<dbReference type="Gene3D" id="3.40.1440.10">
    <property type="entry name" value="GIY-YIG endonuclease"/>
    <property type="match status" value="1"/>
</dbReference>
<dbReference type="PANTHER" id="PTHR34477">
    <property type="entry name" value="UPF0213 PROTEIN YHBQ"/>
    <property type="match status" value="1"/>
</dbReference>
<dbReference type="EMBL" id="JAERQG010000001">
    <property type="protein sequence ID" value="MBL0764857.1"/>
    <property type="molecule type" value="Genomic_DNA"/>
</dbReference>
<dbReference type="AlphaFoldDB" id="A0A937A6Z8"/>
<dbReference type="PROSITE" id="PS50164">
    <property type="entry name" value="GIY_YIG"/>
    <property type="match status" value="1"/>
</dbReference>
<sequence length="78" mass="8964">MQYVYLLKCADGKIYTGCSGNLKQRLEAHQKGQVGFTKSRLPVELITYIAFKDKIKAFQFEKYLKSGSGKAFAYKRFI</sequence>
<dbReference type="InterPro" id="IPR035901">
    <property type="entry name" value="GIY-YIG_endonuc_sf"/>
</dbReference>
<name>A0A937A6Z8_9BACT</name>
<dbReference type="PANTHER" id="PTHR34477:SF1">
    <property type="entry name" value="UPF0213 PROTEIN YHBQ"/>
    <property type="match status" value="1"/>
</dbReference>
<evidence type="ECO:0000313" key="4">
    <source>
        <dbReference type="Proteomes" id="UP000642920"/>
    </source>
</evidence>
<keyword evidence="4" id="KW-1185">Reference proteome</keyword>
<organism evidence="3 4">
    <name type="scientific">Marivirga atlantica</name>
    <dbReference type="NCBI Taxonomy" id="1548457"/>
    <lineage>
        <taxon>Bacteria</taxon>
        <taxon>Pseudomonadati</taxon>
        <taxon>Bacteroidota</taxon>
        <taxon>Cytophagia</taxon>
        <taxon>Cytophagales</taxon>
        <taxon>Marivirgaceae</taxon>
        <taxon>Marivirga</taxon>
    </lineage>
</organism>
<dbReference type="InterPro" id="IPR000305">
    <property type="entry name" value="GIY-YIG_endonuc"/>
</dbReference>
<dbReference type="CDD" id="cd10449">
    <property type="entry name" value="GIY-YIG_SLX1_like"/>
    <property type="match status" value="1"/>
</dbReference>
<feature type="domain" description="GIY-YIG" evidence="2">
    <location>
        <begin position="1"/>
        <end position="74"/>
    </location>
</feature>
<dbReference type="RefSeq" id="WP_201918826.1">
    <property type="nucleotide sequence ID" value="NZ_JAERQG010000001.1"/>
</dbReference>
<comment type="similarity">
    <text evidence="1">Belongs to the UPF0213 family.</text>
</comment>
<dbReference type="Pfam" id="PF01541">
    <property type="entry name" value="GIY-YIG"/>
    <property type="match status" value="1"/>
</dbReference>
<evidence type="ECO:0000256" key="1">
    <source>
        <dbReference type="ARBA" id="ARBA00007435"/>
    </source>
</evidence>
<protein>
    <submittedName>
        <fullName evidence="3">GIY-YIG nuclease family protein</fullName>
    </submittedName>
</protein>